<dbReference type="PANTHER" id="PTHR12555">
    <property type="entry name" value="UBIQUITIN FUSION DEGRADATON PROTEIN 1"/>
    <property type="match status" value="1"/>
</dbReference>
<accession>C5FJE2</accession>
<keyword evidence="5" id="KW-1185">Reference proteome</keyword>
<dbReference type="Gene3D" id="2.40.40.50">
    <property type="entry name" value="Ubiquitin fusion degradation protein UFD1, N-terminal domain"/>
    <property type="match status" value="1"/>
</dbReference>
<dbReference type="GO" id="GO:0036503">
    <property type="term" value="P:ERAD pathway"/>
    <property type="evidence" value="ECO:0007669"/>
    <property type="project" value="TreeGrafter"/>
</dbReference>
<dbReference type="InterPro" id="IPR055418">
    <property type="entry name" value="UFD1_N2"/>
</dbReference>
<feature type="domain" description="DUF7590" evidence="2">
    <location>
        <begin position="246"/>
        <end position="378"/>
    </location>
</feature>
<dbReference type="Proteomes" id="UP000002035">
    <property type="component" value="Unassembled WGS sequence"/>
</dbReference>
<dbReference type="OMA" id="THLKHHE"/>
<dbReference type="VEuPathDB" id="FungiDB:MCYG_02382"/>
<proteinExistence type="predicted"/>
<sequence length="760" mass="85022">MEGLSWTCKLSVTPPNKTQKLTGDKITLPQSALEQILAAVRSNPSSTLANPLSTDFNSHNSFGTNDPRQQELPHPLTFRLVNPLNGRAVHSGIREFSADENEVSLSPFIRESLGIEHLNLDTGSGTPPPNTLPTVTVQAVQLPKGSYVRLRPLEAGYDVEDWKALLERQLRDNYTTLTVGEVLPVLANRKETMQFLIDKVQPEGNAICIVDTDLEVDIEPMDEDQARESLKRKLAKSSRASEYAGQSSIGGTVTDGQEVNGQVRQGDYVDYELRSWERSKPLILEINVDGDEDVDIFASPFSNRQRARPRSDQHVWGDFSNQFPKAIEIKPTNVEVKDMDCLYISIHAPLSGPDGQNNSAEASQTQPIKFQLRVSTSAKPVETVAEDDLGHFAHSANETQCTNCLQWVPRATMVLHENFCLRNNVICPKCRKVFQKRSSEWEGHWHCAQDDSYGTGASSKVRHDTIFHLNYTCRDCQHVSRNLPDLAQHRTTVCPEKLILCQFCHLVVPQKGESDPEVSDPEVVLSNLTPHELVDGGRTTECHLCHKIVRLRDMNTHLRHHELDRVSRSSPQLCLNINCSRTINGPNSNQRNLTNDTLGLCKVCFGPLYVDVYDPEGKALRRRIERKYLSQMLTGCGKPWCRNKYCKTGRANSNIDAGATFTSKDIISMTKPFVEGVSIGPTKVNTSPLYFCTDETTQRRRELAEVLAAEGVVGTETHTESYEMEWCIAALESTNGDVFKASEWLHNWAPKKGETFASSP</sequence>
<dbReference type="InterPro" id="IPR042299">
    <property type="entry name" value="Ufd1-like_Nn"/>
</dbReference>
<dbReference type="HOGENOM" id="CLU_012913_0_0_1"/>
<dbReference type="Gene3D" id="6.10.130.10">
    <property type="entry name" value="Ubiquitin-protein ligase E3A, N-terminal zinc-binding domain (AZUL)"/>
    <property type="match status" value="1"/>
</dbReference>
<protein>
    <submittedName>
        <fullName evidence="4">Ubiquitin fusion degradation protein 1</fullName>
    </submittedName>
</protein>
<dbReference type="GO" id="GO:0006511">
    <property type="term" value="P:ubiquitin-dependent protein catabolic process"/>
    <property type="evidence" value="ECO:0007669"/>
    <property type="project" value="InterPro"/>
</dbReference>
<dbReference type="InterPro" id="IPR056012">
    <property type="entry name" value="DUF7590"/>
</dbReference>
<dbReference type="GeneID" id="9226524"/>
<dbReference type="Pfam" id="PF24842">
    <property type="entry name" value="UFD1_N2"/>
    <property type="match status" value="1"/>
</dbReference>
<dbReference type="RefSeq" id="XP_002849448.1">
    <property type="nucleotide sequence ID" value="XM_002849402.1"/>
</dbReference>
<dbReference type="GO" id="GO:0034098">
    <property type="term" value="C:VCP-NPL4-UFD1 AAA ATPase complex"/>
    <property type="evidence" value="ECO:0007669"/>
    <property type="project" value="TreeGrafter"/>
</dbReference>
<dbReference type="Pfam" id="PF24503">
    <property type="entry name" value="DUF7590"/>
    <property type="match status" value="1"/>
</dbReference>
<organism evidence="4 5">
    <name type="scientific">Arthroderma otae (strain ATCC MYA-4605 / CBS 113480)</name>
    <name type="common">Microsporum canis</name>
    <dbReference type="NCBI Taxonomy" id="554155"/>
    <lineage>
        <taxon>Eukaryota</taxon>
        <taxon>Fungi</taxon>
        <taxon>Dikarya</taxon>
        <taxon>Ascomycota</taxon>
        <taxon>Pezizomycotina</taxon>
        <taxon>Eurotiomycetes</taxon>
        <taxon>Eurotiomycetidae</taxon>
        <taxon>Onygenales</taxon>
        <taxon>Arthrodermataceae</taxon>
        <taxon>Microsporum</taxon>
    </lineage>
</organism>
<evidence type="ECO:0000313" key="5">
    <source>
        <dbReference type="Proteomes" id="UP000002035"/>
    </source>
</evidence>
<dbReference type="Pfam" id="PF16558">
    <property type="entry name" value="AZUL"/>
    <property type="match status" value="1"/>
</dbReference>
<dbReference type="GO" id="GO:0031593">
    <property type="term" value="F:polyubiquitin modification-dependent protein binding"/>
    <property type="evidence" value="ECO:0007669"/>
    <property type="project" value="TreeGrafter"/>
</dbReference>
<reference evidence="5" key="1">
    <citation type="journal article" date="2012" name="MBio">
        <title>Comparative genome analysis of Trichophyton rubrum and related dermatophytes reveals candidate genes involved in infection.</title>
        <authorList>
            <person name="Martinez D.A."/>
            <person name="Oliver B.G."/>
            <person name="Graeser Y."/>
            <person name="Goldberg J.M."/>
            <person name="Li W."/>
            <person name="Martinez-Rossi N.M."/>
            <person name="Monod M."/>
            <person name="Shelest E."/>
            <person name="Barton R.C."/>
            <person name="Birch E."/>
            <person name="Brakhage A.A."/>
            <person name="Chen Z."/>
            <person name="Gurr S.J."/>
            <person name="Heiman D."/>
            <person name="Heitman J."/>
            <person name="Kosti I."/>
            <person name="Rossi A."/>
            <person name="Saif S."/>
            <person name="Samalova M."/>
            <person name="Saunders C.W."/>
            <person name="Shea T."/>
            <person name="Summerbell R.C."/>
            <person name="Xu J."/>
            <person name="Young S."/>
            <person name="Zeng Q."/>
            <person name="Birren B.W."/>
            <person name="Cuomo C.A."/>
            <person name="White T.C."/>
        </authorList>
    </citation>
    <scope>NUCLEOTIDE SEQUENCE [LARGE SCALE GENOMIC DNA]</scope>
    <source>
        <strain evidence="5">ATCC MYA-4605 / CBS 113480</strain>
    </source>
</reference>
<feature type="domain" description="Ubiquitin fusion degradation protein UFD1 N-terminal subdomain 2" evidence="3">
    <location>
        <begin position="144"/>
        <end position="220"/>
    </location>
</feature>
<dbReference type="EMBL" id="DS995702">
    <property type="protein sequence ID" value="EEQ29563.1"/>
    <property type="molecule type" value="Genomic_DNA"/>
</dbReference>
<dbReference type="InterPro" id="IPR004854">
    <property type="entry name" value="Ufd1-like"/>
</dbReference>
<dbReference type="STRING" id="554155.C5FJE2"/>
<name>C5FJE2_ARTOC</name>
<dbReference type="OrthoDB" id="193703at2759"/>
<evidence type="ECO:0000259" key="1">
    <source>
        <dbReference type="Pfam" id="PF16558"/>
    </source>
</evidence>
<gene>
    <name evidence="4" type="ORF">MCYG_02382</name>
</gene>
<dbReference type="InterPro" id="IPR032353">
    <property type="entry name" value="AZUL"/>
</dbReference>
<dbReference type="eggNOG" id="KOG1816">
    <property type="taxonomic scope" value="Eukaryota"/>
</dbReference>
<evidence type="ECO:0000259" key="2">
    <source>
        <dbReference type="Pfam" id="PF24503"/>
    </source>
</evidence>
<evidence type="ECO:0000259" key="3">
    <source>
        <dbReference type="Pfam" id="PF24842"/>
    </source>
</evidence>
<dbReference type="PANTHER" id="PTHR12555:SF15">
    <property type="entry name" value="FUSION DEGRADATION PROTEIN (UFD1), PUTATIVE (AFU_ORTHOLOGUE AFUA_4G04640)-RELATED"/>
    <property type="match status" value="1"/>
</dbReference>
<dbReference type="AlphaFoldDB" id="C5FJE2"/>
<evidence type="ECO:0000313" key="4">
    <source>
        <dbReference type="EMBL" id="EEQ29563.1"/>
    </source>
</evidence>
<dbReference type="Gene3D" id="3.10.330.10">
    <property type="match status" value="1"/>
</dbReference>
<dbReference type="InterPro" id="IPR042556">
    <property type="entry name" value="AZUL_sf"/>
</dbReference>
<dbReference type="Pfam" id="PF23580">
    <property type="entry name" value="Znf_XAF1_N"/>
    <property type="match status" value="1"/>
</dbReference>
<feature type="domain" description="Ubiquitin-protein ligase E3A N-terminal zinc-binding" evidence="1">
    <location>
        <begin position="626"/>
        <end position="652"/>
    </location>
</feature>